<evidence type="ECO:0000313" key="3">
    <source>
        <dbReference type="EMBL" id="HIY65858.1"/>
    </source>
</evidence>
<dbReference type="EMBL" id="DXDC01000180">
    <property type="protein sequence ID" value="HIY65858.1"/>
    <property type="molecule type" value="Genomic_DNA"/>
</dbReference>
<sequence>MKNQLSSTSFWILSALASGRMHGYAILRDVERSTEGDVTLRVTTLYAALERLEADDLIRQDGEQVVDGRARRYFVLTDSGRLRLQESADRMQRAADHARSRIRPQAPHLAPPKAAEA</sequence>
<organism evidence="3 4">
    <name type="scientific">Candidatus Agrococcus pullicola</name>
    <dbReference type="NCBI Taxonomy" id="2838429"/>
    <lineage>
        <taxon>Bacteria</taxon>
        <taxon>Bacillati</taxon>
        <taxon>Actinomycetota</taxon>
        <taxon>Actinomycetes</taxon>
        <taxon>Micrococcales</taxon>
        <taxon>Microbacteriaceae</taxon>
        <taxon>Agrococcus</taxon>
    </lineage>
</organism>
<dbReference type="Gene3D" id="1.10.10.10">
    <property type="entry name" value="Winged helix-like DNA-binding domain superfamily/Winged helix DNA-binding domain"/>
    <property type="match status" value="1"/>
</dbReference>
<gene>
    <name evidence="3" type="ORF">H9830_06225</name>
</gene>
<comment type="caution">
    <text evidence="3">The sequence shown here is derived from an EMBL/GenBank/DDBJ whole genome shotgun (WGS) entry which is preliminary data.</text>
</comment>
<feature type="region of interest" description="Disordered" evidence="1">
    <location>
        <begin position="86"/>
        <end position="117"/>
    </location>
</feature>
<evidence type="ECO:0000313" key="4">
    <source>
        <dbReference type="Proteomes" id="UP000824005"/>
    </source>
</evidence>
<dbReference type="PANTHER" id="PTHR33169">
    <property type="entry name" value="PADR-FAMILY TRANSCRIPTIONAL REGULATOR"/>
    <property type="match status" value="1"/>
</dbReference>
<accession>A0A9D1YUD6</accession>
<evidence type="ECO:0000256" key="1">
    <source>
        <dbReference type="SAM" id="MobiDB-lite"/>
    </source>
</evidence>
<name>A0A9D1YUD6_9MICO</name>
<dbReference type="Pfam" id="PF03551">
    <property type="entry name" value="PadR"/>
    <property type="match status" value="1"/>
</dbReference>
<proteinExistence type="predicted"/>
<reference evidence="3" key="2">
    <citation type="submission" date="2021-04" db="EMBL/GenBank/DDBJ databases">
        <authorList>
            <person name="Gilroy R."/>
        </authorList>
    </citation>
    <scope>NUCLEOTIDE SEQUENCE</scope>
    <source>
        <strain evidence="3">ChiGjej1B1-98</strain>
    </source>
</reference>
<dbReference type="InterPro" id="IPR036388">
    <property type="entry name" value="WH-like_DNA-bd_sf"/>
</dbReference>
<dbReference type="PANTHER" id="PTHR33169:SF13">
    <property type="entry name" value="PADR-FAMILY TRANSCRIPTIONAL REGULATOR"/>
    <property type="match status" value="1"/>
</dbReference>
<dbReference type="Proteomes" id="UP000824005">
    <property type="component" value="Unassembled WGS sequence"/>
</dbReference>
<reference evidence="3" key="1">
    <citation type="journal article" date="2021" name="PeerJ">
        <title>Extensive microbial diversity within the chicken gut microbiome revealed by metagenomics and culture.</title>
        <authorList>
            <person name="Gilroy R."/>
            <person name="Ravi A."/>
            <person name="Getino M."/>
            <person name="Pursley I."/>
            <person name="Horton D.L."/>
            <person name="Alikhan N.F."/>
            <person name="Baker D."/>
            <person name="Gharbi K."/>
            <person name="Hall N."/>
            <person name="Watson M."/>
            <person name="Adriaenssens E.M."/>
            <person name="Foster-Nyarko E."/>
            <person name="Jarju S."/>
            <person name="Secka A."/>
            <person name="Antonio M."/>
            <person name="Oren A."/>
            <person name="Chaudhuri R.R."/>
            <person name="La Ragione R."/>
            <person name="Hildebrand F."/>
            <person name="Pallen M.J."/>
        </authorList>
    </citation>
    <scope>NUCLEOTIDE SEQUENCE</scope>
    <source>
        <strain evidence="3">ChiGjej1B1-98</strain>
    </source>
</reference>
<dbReference type="AlphaFoldDB" id="A0A9D1YUD6"/>
<dbReference type="SUPFAM" id="SSF46785">
    <property type="entry name" value="Winged helix' DNA-binding domain"/>
    <property type="match status" value="1"/>
</dbReference>
<dbReference type="InterPro" id="IPR052509">
    <property type="entry name" value="Metal_resp_DNA-bind_regulator"/>
</dbReference>
<dbReference type="InterPro" id="IPR005149">
    <property type="entry name" value="Tscrpt_reg_PadR_N"/>
</dbReference>
<feature type="domain" description="Transcription regulator PadR N-terminal" evidence="2">
    <location>
        <begin position="12"/>
        <end position="86"/>
    </location>
</feature>
<dbReference type="InterPro" id="IPR036390">
    <property type="entry name" value="WH_DNA-bd_sf"/>
</dbReference>
<protein>
    <submittedName>
        <fullName evidence="3">PadR family transcriptional regulator</fullName>
    </submittedName>
</protein>
<feature type="compositionally biased region" description="Basic and acidic residues" evidence="1">
    <location>
        <begin position="86"/>
        <end position="99"/>
    </location>
</feature>
<evidence type="ECO:0000259" key="2">
    <source>
        <dbReference type="Pfam" id="PF03551"/>
    </source>
</evidence>